<dbReference type="Pfam" id="PF13881">
    <property type="entry name" value="Rad60-SLD_2"/>
    <property type="match status" value="1"/>
</dbReference>
<evidence type="ECO:0000259" key="1">
    <source>
        <dbReference type="Pfam" id="PF13881"/>
    </source>
</evidence>
<dbReference type="Gene3D" id="3.10.20.90">
    <property type="entry name" value="Phosphatidylinositol 3-kinase Catalytic Subunit, Chain A, domain 1"/>
    <property type="match status" value="1"/>
</dbReference>
<keyword evidence="3" id="KW-1185">Reference proteome</keyword>
<dbReference type="OrthoDB" id="1043111at2759"/>
<proteinExistence type="predicted"/>
<dbReference type="EMBL" id="CH479317">
    <property type="protein sequence ID" value="EDW26403.1"/>
    <property type="molecule type" value="Genomic_DNA"/>
</dbReference>
<organism evidence="3">
    <name type="scientific">Drosophila persimilis</name>
    <name type="common">Fruit fly</name>
    <dbReference type="NCBI Taxonomy" id="7234"/>
    <lineage>
        <taxon>Eukaryota</taxon>
        <taxon>Metazoa</taxon>
        <taxon>Ecdysozoa</taxon>
        <taxon>Arthropoda</taxon>
        <taxon>Hexapoda</taxon>
        <taxon>Insecta</taxon>
        <taxon>Pterygota</taxon>
        <taxon>Neoptera</taxon>
        <taxon>Endopterygota</taxon>
        <taxon>Diptera</taxon>
        <taxon>Brachycera</taxon>
        <taxon>Muscomorpha</taxon>
        <taxon>Ephydroidea</taxon>
        <taxon>Drosophilidae</taxon>
        <taxon>Drosophila</taxon>
        <taxon>Sophophora</taxon>
    </lineage>
</organism>
<dbReference type="AlphaFoldDB" id="B4HCE8"/>
<reference evidence="2 3" key="1">
    <citation type="journal article" date="2007" name="Nature">
        <title>Evolution of genes and genomes on the Drosophila phylogeny.</title>
        <authorList>
            <consortium name="Drosophila 12 Genomes Consortium"/>
            <person name="Clark A.G."/>
            <person name="Eisen M.B."/>
            <person name="Smith D.R."/>
            <person name="Bergman C.M."/>
            <person name="Oliver B."/>
            <person name="Markow T.A."/>
            <person name="Kaufman T.C."/>
            <person name="Kellis M."/>
            <person name="Gelbart W."/>
            <person name="Iyer V.N."/>
            <person name="Pollard D.A."/>
            <person name="Sackton T.B."/>
            <person name="Larracuente A.M."/>
            <person name="Singh N.D."/>
            <person name="Abad J.P."/>
            <person name="Abt D.N."/>
            <person name="Adryan B."/>
            <person name="Aguade M."/>
            <person name="Akashi H."/>
            <person name="Anderson W.W."/>
            <person name="Aquadro C.F."/>
            <person name="Ardell D.H."/>
            <person name="Arguello R."/>
            <person name="Artieri C.G."/>
            <person name="Barbash D.A."/>
            <person name="Barker D."/>
            <person name="Barsanti P."/>
            <person name="Batterham P."/>
            <person name="Batzoglou S."/>
            <person name="Begun D."/>
            <person name="Bhutkar A."/>
            <person name="Blanco E."/>
            <person name="Bosak S.A."/>
            <person name="Bradley R.K."/>
            <person name="Brand A.D."/>
            <person name="Brent M.R."/>
            <person name="Brooks A.N."/>
            <person name="Brown R.H."/>
            <person name="Butlin R.K."/>
            <person name="Caggese C."/>
            <person name="Calvi B.R."/>
            <person name="Bernardo de Carvalho A."/>
            <person name="Caspi A."/>
            <person name="Castrezana S."/>
            <person name="Celniker S.E."/>
            <person name="Chang J.L."/>
            <person name="Chapple C."/>
            <person name="Chatterji S."/>
            <person name="Chinwalla A."/>
            <person name="Civetta A."/>
            <person name="Clifton S.W."/>
            <person name="Comeron J.M."/>
            <person name="Costello J.C."/>
            <person name="Coyne J.A."/>
            <person name="Daub J."/>
            <person name="David R.G."/>
            <person name="Delcher A.L."/>
            <person name="Delehaunty K."/>
            <person name="Do C.B."/>
            <person name="Ebling H."/>
            <person name="Edwards K."/>
            <person name="Eickbush T."/>
            <person name="Evans J.D."/>
            <person name="Filipski A."/>
            <person name="Findeiss S."/>
            <person name="Freyhult E."/>
            <person name="Fulton L."/>
            <person name="Fulton R."/>
            <person name="Garcia A.C."/>
            <person name="Gardiner A."/>
            <person name="Garfield D.A."/>
            <person name="Garvin B.E."/>
            <person name="Gibson G."/>
            <person name="Gilbert D."/>
            <person name="Gnerre S."/>
            <person name="Godfrey J."/>
            <person name="Good R."/>
            <person name="Gotea V."/>
            <person name="Gravely B."/>
            <person name="Greenberg A.J."/>
            <person name="Griffiths-Jones S."/>
            <person name="Gross S."/>
            <person name="Guigo R."/>
            <person name="Gustafson E.A."/>
            <person name="Haerty W."/>
            <person name="Hahn M.W."/>
            <person name="Halligan D.L."/>
            <person name="Halpern A.L."/>
            <person name="Halter G.M."/>
            <person name="Han M.V."/>
            <person name="Heger A."/>
            <person name="Hillier L."/>
            <person name="Hinrichs A.S."/>
            <person name="Holmes I."/>
            <person name="Hoskins R.A."/>
            <person name="Hubisz M.J."/>
            <person name="Hultmark D."/>
            <person name="Huntley M.A."/>
            <person name="Jaffe D.B."/>
            <person name="Jagadeeshan S."/>
            <person name="Jeck W.R."/>
            <person name="Johnson J."/>
            <person name="Jones C.D."/>
            <person name="Jordan W.C."/>
            <person name="Karpen G.H."/>
            <person name="Kataoka E."/>
            <person name="Keightley P.D."/>
            <person name="Kheradpour P."/>
            <person name="Kirkness E.F."/>
            <person name="Koerich L.B."/>
            <person name="Kristiansen K."/>
            <person name="Kudrna D."/>
            <person name="Kulathinal R.J."/>
            <person name="Kumar S."/>
            <person name="Kwok R."/>
            <person name="Lander E."/>
            <person name="Langley C.H."/>
            <person name="Lapoint R."/>
            <person name="Lazzaro B.P."/>
            <person name="Lee S.J."/>
            <person name="Levesque L."/>
            <person name="Li R."/>
            <person name="Lin C.F."/>
            <person name="Lin M.F."/>
            <person name="Lindblad-Toh K."/>
            <person name="Llopart A."/>
            <person name="Long M."/>
            <person name="Low L."/>
            <person name="Lozovsky E."/>
            <person name="Lu J."/>
            <person name="Luo M."/>
            <person name="Machado C.A."/>
            <person name="Makalowski W."/>
            <person name="Marzo M."/>
            <person name="Matsuda M."/>
            <person name="Matzkin L."/>
            <person name="McAllister B."/>
            <person name="McBride C.S."/>
            <person name="McKernan B."/>
            <person name="McKernan K."/>
            <person name="Mendez-Lago M."/>
            <person name="Minx P."/>
            <person name="Mollenhauer M.U."/>
            <person name="Montooth K."/>
            <person name="Mount S.M."/>
            <person name="Mu X."/>
            <person name="Myers E."/>
            <person name="Negre B."/>
            <person name="Newfeld S."/>
            <person name="Nielsen R."/>
            <person name="Noor M.A."/>
            <person name="O'Grady P."/>
            <person name="Pachter L."/>
            <person name="Papaceit M."/>
            <person name="Parisi M.J."/>
            <person name="Parisi M."/>
            <person name="Parts L."/>
            <person name="Pedersen J.S."/>
            <person name="Pesole G."/>
            <person name="Phillippy A.M."/>
            <person name="Ponting C.P."/>
            <person name="Pop M."/>
            <person name="Porcelli D."/>
            <person name="Powell J.R."/>
            <person name="Prohaska S."/>
            <person name="Pruitt K."/>
            <person name="Puig M."/>
            <person name="Quesneville H."/>
            <person name="Ram K.R."/>
            <person name="Rand D."/>
            <person name="Rasmussen M.D."/>
            <person name="Reed L.K."/>
            <person name="Reenan R."/>
            <person name="Reily A."/>
            <person name="Remington K.A."/>
            <person name="Rieger T.T."/>
            <person name="Ritchie M.G."/>
            <person name="Robin C."/>
            <person name="Rogers Y.H."/>
            <person name="Rohde C."/>
            <person name="Rozas J."/>
            <person name="Rubenfield M.J."/>
            <person name="Ruiz A."/>
            <person name="Russo S."/>
            <person name="Salzberg S.L."/>
            <person name="Sanchez-Gracia A."/>
            <person name="Saranga D.J."/>
            <person name="Sato H."/>
            <person name="Schaeffer S.W."/>
            <person name="Schatz M.C."/>
            <person name="Schlenke T."/>
            <person name="Schwartz R."/>
            <person name="Segarra C."/>
            <person name="Singh R.S."/>
            <person name="Sirot L."/>
            <person name="Sirota M."/>
            <person name="Sisneros N.B."/>
            <person name="Smith C.D."/>
            <person name="Smith T.F."/>
            <person name="Spieth J."/>
            <person name="Stage D.E."/>
            <person name="Stark A."/>
            <person name="Stephan W."/>
            <person name="Strausberg R.L."/>
            <person name="Strempel S."/>
            <person name="Sturgill D."/>
            <person name="Sutton G."/>
            <person name="Sutton G.G."/>
            <person name="Tao W."/>
            <person name="Teichmann S."/>
            <person name="Tobari Y.N."/>
            <person name="Tomimura Y."/>
            <person name="Tsolas J.M."/>
            <person name="Valente V.L."/>
            <person name="Venter E."/>
            <person name="Venter J.C."/>
            <person name="Vicario S."/>
            <person name="Vieira F.G."/>
            <person name="Vilella A.J."/>
            <person name="Villasante A."/>
            <person name="Walenz B."/>
            <person name="Wang J."/>
            <person name="Wasserman M."/>
            <person name="Watts T."/>
            <person name="Wilson D."/>
            <person name="Wilson R.K."/>
            <person name="Wing R.A."/>
            <person name="Wolfner M.F."/>
            <person name="Wong A."/>
            <person name="Wong G.K."/>
            <person name="Wu C.I."/>
            <person name="Wu G."/>
            <person name="Yamamoto D."/>
            <person name="Yang H.P."/>
            <person name="Yang S.P."/>
            <person name="Yorke J.A."/>
            <person name="Yoshida K."/>
            <person name="Zdobnov E."/>
            <person name="Zhang P."/>
            <person name="Zhang Y."/>
            <person name="Zimin A.V."/>
            <person name="Baldwin J."/>
            <person name="Abdouelleil A."/>
            <person name="Abdulkadir J."/>
            <person name="Abebe A."/>
            <person name="Abera B."/>
            <person name="Abreu J."/>
            <person name="Acer S.C."/>
            <person name="Aftuck L."/>
            <person name="Alexander A."/>
            <person name="An P."/>
            <person name="Anderson E."/>
            <person name="Anderson S."/>
            <person name="Arachi H."/>
            <person name="Azer M."/>
            <person name="Bachantsang P."/>
            <person name="Barry A."/>
            <person name="Bayul T."/>
            <person name="Berlin A."/>
            <person name="Bessette D."/>
            <person name="Bloom T."/>
            <person name="Blye J."/>
            <person name="Boguslavskiy L."/>
            <person name="Bonnet C."/>
            <person name="Boukhgalter B."/>
            <person name="Bourzgui I."/>
            <person name="Brown A."/>
            <person name="Cahill P."/>
            <person name="Channer S."/>
            <person name="Cheshatsang Y."/>
            <person name="Chuda L."/>
            <person name="Citroen M."/>
            <person name="Collymore A."/>
            <person name="Cooke P."/>
            <person name="Costello M."/>
            <person name="D'Aco K."/>
            <person name="Daza R."/>
            <person name="De Haan G."/>
            <person name="DeGray S."/>
            <person name="DeMaso C."/>
            <person name="Dhargay N."/>
            <person name="Dooley K."/>
            <person name="Dooley E."/>
            <person name="Doricent M."/>
            <person name="Dorje P."/>
            <person name="Dorjee K."/>
            <person name="Dupes A."/>
            <person name="Elong R."/>
            <person name="Falk J."/>
            <person name="Farina A."/>
            <person name="Faro S."/>
            <person name="Ferguson D."/>
            <person name="Fisher S."/>
            <person name="Foley C.D."/>
            <person name="Franke A."/>
            <person name="Friedrich D."/>
            <person name="Gadbois L."/>
            <person name="Gearin G."/>
            <person name="Gearin C.R."/>
            <person name="Giannoukos G."/>
            <person name="Goode T."/>
            <person name="Graham J."/>
            <person name="Grandbois E."/>
            <person name="Grewal S."/>
            <person name="Gyaltsen K."/>
            <person name="Hafez N."/>
            <person name="Hagos B."/>
            <person name="Hall J."/>
            <person name="Henson C."/>
            <person name="Hollinger A."/>
            <person name="Honan T."/>
            <person name="Huard M.D."/>
            <person name="Hughes L."/>
            <person name="Hurhula B."/>
            <person name="Husby M.E."/>
            <person name="Kamat A."/>
            <person name="Kanga B."/>
            <person name="Kashin S."/>
            <person name="Khazanovich D."/>
            <person name="Kisner P."/>
            <person name="Lance K."/>
            <person name="Lara M."/>
            <person name="Lee W."/>
            <person name="Lennon N."/>
            <person name="Letendre F."/>
            <person name="LeVine R."/>
            <person name="Lipovsky A."/>
            <person name="Liu X."/>
            <person name="Liu J."/>
            <person name="Liu S."/>
            <person name="Lokyitsang T."/>
            <person name="Lokyitsang Y."/>
            <person name="Lubonja R."/>
            <person name="Lui A."/>
            <person name="MacDonald P."/>
            <person name="Magnisalis V."/>
            <person name="Maru K."/>
            <person name="Matthews C."/>
            <person name="McCusker W."/>
            <person name="McDonough S."/>
            <person name="Mehta T."/>
            <person name="Meldrim J."/>
            <person name="Meneus L."/>
            <person name="Mihai O."/>
            <person name="Mihalev A."/>
            <person name="Mihova T."/>
            <person name="Mittelman R."/>
            <person name="Mlenga V."/>
            <person name="Montmayeur A."/>
            <person name="Mulrain L."/>
            <person name="Navidi A."/>
            <person name="Naylor J."/>
            <person name="Negash T."/>
            <person name="Nguyen T."/>
            <person name="Nguyen N."/>
            <person name="Nicol R."/>
            <person name="Norbu C."/>
            <person name="Norbu N."/>
            <person name="Novod N."/>
            <person name="O'Neill B."/>
            <person name="Osman S."/>
            <person name="Markiewicz E."/>
            <person name="Oyono O.L."/>
            <person name="Patti C."/>
            <person name="Phunkhang P."/>
            <person name="Pierre F."/>
            <person name="Priest M."/>
            <person name="Raghuraman S."/>
            <person name="Rege F."/>
            <person name="Reyes R."/>
            <person name="Rise C."/>
            <person name="Rogov P."/>
            <person name="Ross K."/>
            <person name="Ryan E."/>
            <person name="Settipalli S."/>
            <person name="Shea T."/>
            <person name="Sherpa N."/>
            <person name="Shi L."/>
            <person name="Shih D."/>
            <person name="Sparrow T."/>
            <person name="Spaulding J."/>
            <person name="Stalker J."/>
            <person name="Stange-Thomann N."/>
            <person name="Stavropoulos S."/>
            <person name="Stone C."/>
            <person name="Strader C."/>
            <person name="Tesfaye S."/>
            <person name="Thomson T."/>
            <person name="Thoulutsang Y."/>
            <person name="Thoulutsang D."/>
            <person name="Topham K."/>
            <person name="Topping I."/>
            <person name="Tsamla T."/>
            <person name="Vassiliev H."/>
            <person name="Vo A."/>
            <person name="Wangchuk T."/>
            <person name="Wangdi T."/>
            <person name="Weiand M."/>
            <person name="Wilkinson J."/>
            <person name="Wilson A."/>
            <person name="Yadav S."/>
            <person name="Young G."/>
            <person name="Yu Q."/>
            <person name="Zembek L."/>
            <person name="Zhong D."/>
            <person name="Zimmer A."/>
            <person name="Zwirko Z."/>
            <person name="Jaffe D.B."/>
            <person name="Alvarez P."/>
            <person name="Brockman W."/>
            <person name="Butler J."/>
            <person name="Chin C."/>
            <person name="Gnerre S."/>
            <person name="Grabherr M."/>
            <person name="Kleber M."/>
            <person name="Mauceli E."/>
            <person name="MacCallum I."/>
        </authorList>
    </citation>
    <scope>NUCLEOTIDE SEQUENCE [LARGE SCALE GENOMIC DNA]</scope>
    <source>
        <strain evidence="3">MSH-3 / Tucson 14011-0111.49</strain>
    </source>
</reference>
<dbReference type="STRING" id="7234.B4HCE8"/>
<name>B4HCE8_DROPE</name>
<dbReference type="SMR" id="B4HCE8"/>
<dbReference type="InterPro" id="IPR039540">
    <property type="entry name" value="UBL3-like_ubiquitin_dom"/>
</dbReference>
<dbReference type="HOGENOM" id="CLU_1751591_0_0_1"/>
<feature type="domain" description="UBL3-like ubiquitin" evidence="1">
    <location>
        <begin position="30"/>
        <end position="67"/>
    </location>
</feature>
<dbReference type="Proteomes" id="UP000008744">
    <property type="component" value="Unassembled WGS sequence"/>
</dbReference>
<protein>
    <submittedName>
        <fullName evidence="2">GL20972</fullName>
    </submittedName>
</protein>
<gene>
    <name evidence="2" type="primary">Dper\GL20972</name>
    <name evidence="2" type="ORF">Dper_GL20972</name>
</gene>
<accession>B4HCE8</accession>
<evidence type="ECO:0000313" key="3">
    <source>
        <dbReference type="Proteomes" id="UP000008744"/>
    </source>
</evidence>
<sequence>MYIYTITKNGYSYATGYPALHNFYIIPYFQINLRLILVSGKTKEFIFNPSDSAGDIAQTVFDNWPTACTLSEMRRVFKEWLEQHGENAQYADALEGWEMKAGRVSPSAQMEDGPDPYERLTLPASAERATDFRLLWERKWAGRSCEIFL</sequence>
<evidence type="ECO:0000313" key="2">
    <source>
        <dbReference type="EMBL" id="EDW26403.1"/>
    </source>
</evidence>